<dbReference type="GO" id="GO:0009507">
    <property type="term" value="C:chloroplast"/>
    <property type="evidence" value="ECO:0007669"/>
    <property type="project" value="UniProtKB-SubCell"/>
</dbReference>
<dbReference type="Pfam" id="PF11987">
    <property type="entry name" value="IF-2"/>
    <property type="match status" value="1"/>
</dbReference>
<dbReference type="HAMAP" id="MF_00100_B">
    <property type="entry name" value="IF_2_B"/>
    <property type="match status" value="1"/>
</dbReference>
<evidence type="ECO:0000313" key="10">
    <source>
        <dbReference type="EMBL" id="ART65484.1"/>
    </source>
</evidence>
<evidence type="ECO:0000256" key="7">
    <source>
        <dbReference type="ARBA" id="ARBA00044105"/>
    </source>
</evidence>
<sequence length="753" mass="84567">MSKPVNPNWLKLKNPKTIYINKNKDGSNTVKSTIDPIKQLEPILKDSRENSLFQRIEKKNKYQNKTINVLDPQKNKGKLKKKIRAKIHISEEEDNLNNNLIDSNNISNHKNLQLSLVRPSKPLKKKISVNATSIHDNTISKKNTLGNTKKELIPSIERNVDKKISLHYSLSIQELSSILSIPEADIIKWLFLQGIPVTINQIIDTSTAQSIAKHYGFIVENKNEHNNSSNVKQFSSNLLGHTNELLESRAPIVTILGHVDHGKTTLLDTICRTNNVSFEVGGITQTIAAHDIEIKYKAQKKRIIFLDTPGHEAFSDMRLRCVRITDLCILVVAADDSLQPQSIEAIHYIQKNNLPLIVAINKIDKLNSDILKVKEDLAKHNIISEKSGGTIPIIELSALTNKNIDNLLNRVISLAEFQELKANMNNNAIGNILDSYLDKTKGPVATILIKNGILKVGNFLVVDNFISKIRAIIGSKQSKLDAAGPSSVVQIWGLSKLPISGSIFEAVLDEKQAKKILIKINDSQDFIPYNNRNLNNRIRLNPLAKNNFLDKQINLILKTDTHGSIDALIKAFNKIPQNKVQLNILSVTVGKITENDLQLAMISKSIIISFNIAADNNIKINAEKANVLMRNFNIIYDLINYIEEQMLQLVNLEYEEKIIGLAIVETVFVVSKGHVAGCIVKSGQLKYNSCIRIKRNKAVIYDGKLSSLKRVKEDVEEVKSGNECGILISNFSQWQKKDEVESYELIPKEKTLY</sequence>
<dbReference type="EMBL" id="KY033529">
    <property type="protein sequence ID" value="ART65484.1"/>
    <property type="molecule type" value="Genomic_DNA"/>
</dbReference>
<dbReference type="PROSITE" id="PS51722">
    <property type="entry name" value="G_TR_2"/>
    <property type="match status" value="1"/>
</dbReference>
<keyword evidence="10" id="KW-0150">Chloroplast</keyword>
<dbReference type="SUPFAM" id="SSF52156">
    <property type="entry name" value="Initiation factor IF2/eIF5b, domain 3"/>
    <property type="match status" value="1"/>
</dbReference>
<dbReference type="FunFam" id="3.40.50.10050:FF:000001">
    <property type="entry name" value="Translation initiation factor IF-2"/>
    <property type="match status" value="1"/>
</dbReference>
<feature type="binding site" evidence="8">
    <location>
        <begin position="307"/>
        <end position="311"/>
    </location>
    <ligand>
        <name>GTP</name>
        <dbReference type="ChEBI" id="CHEBI:37565"/>
    </ligand>
</feature>
<dbReference type="SUPFAM" id="SSF50447">
    <property type="entry name" value="Translation proteins"/>
    <property type="match status" value="2"/>
</dbReference>
<dbReference type="CDD" id="cd03702">
    <property type="entry name" value="IF2_mtIF2_II"/>
    <property type="match status" value="1"/>
</dbReference>
<dbReference type="CDD" id="cd03692">
    <property type="entry name" value="mtIF2_IVc"/>
    <property type="match status" value="1"/>
</dbReference>
<reference evidence="10" key="1">
    <citation type="journal article" date="2017" name="Sci. Rep.">
        <title>Origin and evolutionary history of freshwater Rhodophyta: further insights based on phylogenomic evidence.</title>
        <authorList>
            <person name="Nan F."/>
            <person name="Feng J."/>
            <person name="Lv J."/>
            <person name="Liu Q."/>
            <person name="Fang K."/>
            <person name="Gong C."/>
            <person name="Xie S."/>
        </authorList>
    </citation>
    <scope>NUCLEOTIDE SEQUENCE</scope>
</reference>
<keyword evidence="2 8" id="KW-0396">Initiation factor</keyword>
<dbReference type="InterPro" id="IPR000795">
    <property type="entry name" value="T_Tr_GTP-bd_dom"/>
</dbReference>
<dbReference type="Pfam" id="PF04760">
    <property type="entry name" value="IF2_N"/>
    <property type="match status" value="1"/>
</dbReference>
<dbReference type="SUPFAM" id="SSF52540">
    <property type="entry name" value="P-loop containing nucleoside triphosphate hydrolases"/>
    <property type="match status" value="1"/>
</dbReference>
<comment type="function">
    <text evidence="6 8">One of the essential components for the initiation of protein synthesis. Protects formylmethionyl-tRNA from spontaneous hydrolysis and promotes its binding to the 30S ribosomal subunits. Also involved in the hydrolysis of GTP during the formation of the 70S ribosomal complex.</text>
</comment>
<evidence type="ECO:0000256" key="4">
    <source>
        <dbReference type="ARBA" id="ARBA00022917"/>
    </source>
</evidence>
<dbReference type="RefSeq" id="YP_009390121.1">
    <property type="nucleotide sequence ID" value="NC_035231.1"/>
</dbReference>
<evidence type="ECO:0000256" key="8">
    <source>
        <dbReference type="HAMAP-Rule" id="MF_00100"/>
    </source>
</evidence>
<dbReference type="Gene3D" id="3.40.50.10050">
    <property type="entry name" value="Translation initiation factor IF- 2, domain 3"/>
    <property type="match status" value="1"/>
</dbReference>
<feature type="binding site" evidence="8">
    <location>
        <begin position="361"/>
        <end position="364"/>
    </location>
    <ligand>
        <name>GTP</name>
        <dbReference type="ChEBI" id="CHEBI:37565"/>
    </ligand>
</feature>
<dbReference type="PRINTS" id="PR00315">
    <property type="entry name" value="ELONGATNFCT"/>
</dbReference>
<keyword evidence="3 8" id="KW-0547">Nucleotide-binding</keyword>
<dbReference type="GO" id="GO:0003743">
    <property type="term" value="F:translation initiation factor activity"/>
    <property type="evidence" value="ECO:0007669"/>
    <property type="project" value="UniProtKB-UniRule"/>
</dbReference>
<dbReference type="GeneID" id="33350795"/>
<evidence type="ECO:0000256" key="2">
    <source>
        <dbReference type="ARBA" id="ARBA00022540"/>
    </source>
</evidence>
<dbReference type="NCBIfam" id="TIGR00231">
    <property type="entry name" value="small_GTP"/>
    <property type="match status" value="1"/>
</dbReference>
<dbReference type="Gene3D" id="3.40.50.300">
    <property type="entry name" value="P-loop containing nucleotide triphosphate hydrolases"/>
    <property type="match status" value="1"/>
</dbReference>
<dbReference type="PANTHER" id="PTHR43381">
    <property type="entry name" value="TRANSLATION INITIATION FACTOR IF-2-RELATED"/>
    <property type="match status" value="1"/>
</dbReference>
<dbReference type="InterPro" id="IPR000178">
    <property type="entry name" value="TF_IF2_bacterial-like"/>
</dbReference>
<feature type="binding site" evidence="8">
    <location>
        <begin position="257"/>
        <end position="264"/>
    </location>
    <ligand>
        <name>GTP</name>
        <dbReference type="ChEBI" id="CHEBI:37565"/>
    </ligand>
</feature>
<dbReference type="InterPro" id="IPR009000">
    <property type="entry name" value="Transl_B-barrel_sf"/>
</dbReference>
<comment type="caution">
    <text evidence="8">Lacks conserved residue(s) required for the propagation of feature annotation.</text>
</comment>
<dbReference type="InterPro" id="IPR027417">
    <property type="entry name" value="P-loop_NTPase"/>
</dbReference>
<dbReference type="GO" id="GO:0003924">
    <property type="term" value="F:GTPase activity"/>
    <property type="evidence" value="ECO:0007669"/>
    <property type="project" value="UniProtKB-UniRule"/>
</dbReference>
<name>A0A3G1I964_9FLOR</name>
<dbReference type="InterPro" id="IPR044145">
    <property type="entry name" value="IF2_II"/>
</dbReference>
<evidence type="ECO:0000256" key="1">
    <source>
        <dbReference type="ARBA" id="ARBA00007733"/>
    </source>
</evidence>
<dbReference type="Pfam" id="PF22042">
    <property type="entry name" value="EF-G_D2"/>
    <property type="match status" value="1"/>
</dbReference>
<dbReference type="Gene3D" id="2.40.30.10">
    <property type="entry name" value="Translation factors"/>
    <property type="match status" value="2"/>
</dbReference>
<accession>A0A3G1I964</accession>
<dbReference type="Pfam" id="PF00009">
    <property type="entry name" value="GTP_EFTU"/>
    <property type="match status" value="1"/>
</dbReference>
<dbReference type="InterPro" id="IPR006847">
    <property type="entry name" value="IF2_N"/>
</dbReference>
<proteinExistence type="inferred from homology"/>
<keyword evidence="5 8" id="KW-0342">GTP-binding</keyword>
<protein>
    <recommendedName>
        <fullName evidence="7 8">Translation initiation factor IF-2, chloroplastic</fullName>
    </recommendedName>
</protein>
<dbReference type="InterPro" id="IPR005225">
    <property type="entry name" value="Small_GTP-bd"/>
</dbReference>
<gene>
    <name evidence="8 10" type="primary">infB</name>
</gene>
<keyword evidence="10" id="KW-0934">Plastid</keyword>
<evidence type="ECO:0000256" key="3">
    <source>
        <dbReference type="ARBA" id="ARBA00022741"/>
    </source>
</evidence>
<dbReference type="FunFam" id="2.40.30.10:FF:000008">
    <property type="entry name" value="Translation initiation factor IF-2"/>
    <property type="match status" value="1"/>
</dbReference>
<organism evidence="10">
    <name type="scientific">Sheathia arcuata</name>
    <dbReference type="NCBI Taxonomy" id="340433"/>
    <lineage>
        <taxon>Eukaryota</taxon>
        <taxon>Rhodophyta</taxon>
        <taxon>Florideophyceae</taxon>
        <taxon>Nemaliophycidae</taxon>
        <taxon>Batrachospermales</taxon>
        <taxon>Batrachospermaceae</taxon>
        <taxon>Sheathia</taxon>
    </lineage>
</organism>
<keyword evidence="4 8" id="KW-0648">Protein biosynthesis</keyword>
<dbReference type="CDD" id="cd01887">
    <property type="entry name" value="IF2_eIF5B"/>
    <property type="match status" value="1"/>
</dbReference>
<geneLocation type="chloroplast" evidence="10"/>
<dbReference type="PROSITE" id="PS01176">
    <property type="entry name" value="IF2"/>
    <property type="match status" value="1"/>
</dbReference>
<dbReference type="InterPro" id="IPR053905">
    <property type="entry name" value="EF-G-like_DII"/>
</dbReference>
<comment type="similarity">
    <text evidence="1 8">Belongs to the TRAFAC class translation factor GTPase superfamily. Classic translation factor GTPase family. IF-2 subfamily.</text>
</comment>
<dbReference type="FunFam" id="3.40.50.300:FF:000019">
    <property type="entry name" value="Translation initiation factor IF-2"/>
    <property type="match status" value="1"/>
</dbReference>
<dbReference type="InterPro" id="IPR023115">
    <property type="entry name" value="TIF_IF2_dom3"/>
</dbReference>
<dbReference type="AlphaFoldDB" id="A0A3G1I964"/>
<dbReference type="GO" id="GO:0005525">
    <property type="term" value="F:GTP binding"/>
    <property type="evidence" value="ECO:0007669"/>
    <property type="project" value="UniProtKB-KW"/>
</dbReference>
<evidence type="ECO:0000256" key="6">
    <source>
        <dbReference type="ARBA" id="ARBA00025162"/>
    </source>
</evidence>
<evidence type="ECO:0000256" key="5">
    <source>
        <dbReference type="ARBA" id="ARBA00023134"/>
    </source>
</evidence>
<dbReference type="InterPro" id="IPR015760">
    <property type="entry name" value="TIF_IF2"/>
</dbReference>
<dbReference type="InterPro" id="IPR036925">
    <property type="entry name" value="TIF_IF2_dom3_sf"/>
</dbReference>
<comment type="subcellular location">
    <subcellularLocation>
        <location evidence="8">Plastid</location>
        <location evidence="8">Chloroplast</location>
    </subcellularLocation>
</comment>
<evidence type="ECO:0000259" key="9">
    <source>
        <dbReference type="PROSITE" id="PS51722"/>
    </source>
</evidence>
<dbReference type="PANTHER" id="PTHR43381:SF5">
    <property type="entry name" value="TR-TYPE G DOMAIN-CONTAINING PROTEIN"/>
    <property type="match status" value="1"/>
</dbReference>
<dbReference type="NCBIfam" id="TIGR00487">
    <property type="entry name" value="IF-2"/>
    <property type="match status" value="1"/>
</dbReference>
<feature type="domain" description="Tr-type G" evidence="9">
    <location>
        <begin position="248"/>
        <end position="421"/>
    </location>
</feature>